<comment type="caution">
    <text evidence="1">The sequence shown here is derived from an EMBL/GenBank/DDBJ whole genome shotgun (WGS) entry which is preliminary data.</text>
</comment>
<proteinExistence type="predicted"/>
<organism evidence="1 2">
    <name type="scientific">Porites lobata</name>
    <dbReference type="NCBI Taxonomy" id="104759"/>
    <lineage>
        <taxon>Eukaryota</taxon>
        <taxon>Metazoa</taxon>
        <taxon>Cnidaria</taxon>
        <taxon>Anthozoa</taxon>
        <taxon>Hexacorallia</taxon>
        <taxon>Scleractinia</taxon>
        <taxon>Fungiina</taxon>
        <taxon>Poritidae</taxon>
        <taxon>Porites</taxon>
    </lineage>
</organism>
<accession>A0ABN8NKC0</accession>
<protein>
    <submittedName>
        <fullName evidence="1">Uncharacterized protein</fullName>
    </submittedName>
</protein>
<name>A0ABN8NKC0_9CNID</name>
<feature type="non-terminal residue" evidence="1">
    <location>
        <position position="131"/>
    </location>
</feature>
<evidence type="ECO:0000313" key="2">
    <source>
        <dbReference type="Proteomes" id="UP001159405"/>
    </source>
</evidence>
<gene>
    <name evidence="1" type="ORF">PLOB_00021436</name>
</gene>
<keyword evidence="2" id="KW-1185">Reference proteome</keyword>
<reference evidence="1 2" key="1">
    <citation type="submission" date="2022-05" db="EMBL/GenBank/DDBJ databases">
        <authorList>
            <consortium name="Genoscope - CEA"/>
            <person name="William W."/>
        </authorList>
    </citation>
    <scope>NUCLEOTIDE SEQUENCE [LARGE SCALE GENOMIC DNA]</scope>
</reference>
<evidence type="ECO:0000313" key="1">
    <source>
        <dbReference type="EMBL" id="CAH3112681.1"/>
    </source>
</evidence>
<feature type="non-terminal residue" evidence="1">
    <location>
        <position position="1"/>
    </location>
</feature>
<dbReference type="Proteomes" id="UP001159405">
    <property type="component" value="Unassembled WGS sequence"/>
</dbReference>
<dbReference type="EMBL" id="CALNXK010000025">
    <property type="protein sequence ID" value="CAH3112681.1"/>
    <property type="molecule type" value="Genomic_DNA"/>
</dbReference>
<sequence>DRVPIPIPIPEVGYTHASSACDICIGSQDYGSRLHIGSLHPRLQVVLLKKCQAKQVLRETAHAIQTPAEFLLHLKCLLHKLQGLELLLTRCPRTPCFTGIRLQQLTTSFTHDGNDYGCGRYWYWYRYWYPI</sequence>